<comment type="caution">
    <text evidence="2">The sequence shown here is derived from an EMBL/GenBank/DDBJ whole genome shotgun (WGS) entry which is preliminary data.</text>
</comment>
<accession>A0A8T1GJG5</accession>
<dbReference type="Proteomes" id="UP000697107">
    <property type="component" value="Unassembled WGS sequence"/>
</dbReference>
<gene>
    <name evidence="1" type="ORF">PC115_g11387</name>
    <name evidence="2" type="ORF">PC118_g4190</name>
</gene>
<dbReference type="Proteomes" id="UP000774804">
    <property type="component" value="Unassembled WGS sequence"/>
</dbReference>
<protein>
    <submittedName>
        <fullName evidence="2">Uncharacterized protein</fullName>
    </submittedName>
</protein>
<proteinExistence type="predicted"/>
<sequence length="80" mass="9507">MTPPHLISHISFFGRKKSGDSQLQNELAEFFEAGRLEIYLHIGYGKRELKLSNLKSPKRFMFYEQSSPYRYFFYSITLYG</sequence>
<dbReference type="EMBL" id="RCML01000076">
    <property type="protein sequence ID" value="KAG2993129.1"/>
    <property type="molecule type" value="Genomic_DNA"/>
</dbReference>
<dbReference type="AlphaFoldDB" id="A0A8T1GJG5"/>
<evidence type="ECO:0000313" key="1">
    <source>
        <dbReference type="EMBL" id="KAG2915368.1"/>
    </source>
</evidence>
<name>A0A8T1GJG5_9STRA</name>
<evidence type="ECO:0000313" key="2">
    <source>
        <dbReference type="EMBL" id="KAG2993129.1"/>
    </source>
</evidence>
<dbReference type="EMBL" id="RCMI01000357">
    <property type="protein sequence ID" value="KAG2915368.1"/>
    <property type="molecule type" value="Genomic_DNA"/>
</dbReference>
<reference evidence="2" key="1">
    <citation type="submission" date="2018-10" db="EMBL/GenBank/DDBJ databases">
        <title>Effector identification in a new, highly contiguous assembly of the strawberry crown rot pathogen Phytophthora cactorum.</title>
        <authorList>
            <person name="Armitage A.D."/>
            <person name="Nellist C.F."/>
            <person name="Bates H."/>
            <person name="Vickerstaff R.J."/>
            <person name="Harrison R.J."/>
        </authorList>
    </citation>
    <scope>NUCLEOTIDE SEQUENCE</scope>
    <source>
        <strain evidence="1">4032</strain>
        <strain evidence="2">P415</strain>
    </source>
</reference>
<evidence type="ECO:0000313" key="3">
    <source>
        <dbReference type="Proteomes" id="UP000697107"/>
    </source>
</evidence>
<organism evidence="2 3">
    <name type="scientific">Phytophthora cactorum</name>
    <dbReference type="NCBI Taxonomy" id="29920"/>
    <lineage>
        <taxon>Eukaryota</taxon>
        <taxon>Sar</taxon>
        <taxon>Stramenopiles</taxon>
        <taxon>Oomycota</taxon>
        <taxon>Peronosporomycetes</taxon>
        <taxon>Peronosporales</taxon>
        <taxon>Peronosporaceae</taxon>
        <taxon>Phytophthora</taxon>
    </lineage>
</organism>